<evidence type="ECO:0000256" key="1">
    <source>
        <dbReference type="ARBA" id="ARBA00022679"/>
    </source>
</evidence>
<keyword evidence="5" id="KW-1185">Reference proteome</keyword>
<dbReference type="OrthoDB" id="7678938at2"/>
<proteinExistence type="predicted"/>
<dbReference type="EMBL" id="LDJI01000004">
    <property type="protein sequence ID" value="KRG66082.1"/>
    <property type="molecule type" value="Genomic_DNA"/>
</dbReference>
<accession>A0A0R0CII1</accession>
<gene>
    <name evidence="4" type="ORF">ABB26_02425</name>
</gene>
<dbReference type="PATRIC" id="fig|405444.3.peg.2895"/>
<reference evidence="4 5" key="1">
    <citation type="submission" date="2015-05" db="EMBL/GenBank/DDBJ databases">
        <title>Genome sequencing and analysis of members of genus Stenotrophomonas.</title>
        <authorList>
            <person name="Patil P.P."/>
            <person name="Midha S."/>
            <person name="Patil P.B."/>
        </authorList>
    </citation>
    <scope>NUCLEOTIDE SEQUENCE [LARGE SCALE GENOMIC DNA]</scope>
    <source>
        <strain evidence="4 5">DSM 18929</strain>
    </source>
</reference>
<dbReference type="Gene3D" id="3.40.630.30">
    <property type="match status" value="1"/>
</dbReference>
<evidence type="ECO:0000313" key="4">
    <source>
        <dbReference type="EMBL" id="KRG66082.1"/>
    </source>
</evidence>
<evidence type="ECO:0000256" key="2">
    <source>
        <dbReference type="ARBA" id="ARBA00023315"/>
    </source>
</evidence>
<dbReference type="AlphaFoldDB" id="A0A0R0CII1"/>
<keyword evidence="1" id="KW-0808">Transferase</keyword>
<keyword evidence="2" id="KW-0012">Acyltransferase</keyword>
<evidence type="ECO:0000313" key="5">
    <source>
        <dbReference type="Proteomes" id="UP000050864"/>
    </source>
</evidence>
<dbReference type="GO" id="GO:0016747">
    <property type="term" value="F:acyltransferase activity, transferring groups other than amino-acyl groups"/>
    <property type="evidence" value="ECO:0007669"/>
    <property type="project" value="InterPro"/>
</dbReference>
<dbReference type="PANTHER" id="PTHR43877">
    <property type="entry name" value="AMINOALKYLPHOSPHONATE N-ACETYLTRANSFERASE-RELATED-RELATED"/>
    <property type="match status" value="1"/>
</dbReference>
<dbReference type="PROSITE" id="PS51186">
    <property type="entry name" value="GNAT"/>
    <property type="match status" value="1"/>
</dbReference>
<dbReference type="InterPro" id="IPR000182">
    <property type="entry name" value="GNAT_dom"/>
</dbReference>
<dbReference type="SUPFAM" id="SSF55729">
    <property type="entry name" value="Acyl-CoA N-acyltransferases (Nat)"/>
    <property type="match status" value="1"/>
</dbReference>
<organism evidence="4 5">
    <name type="scientific">Stenotrophomonas humi</name>
    <dbReference type="NCBI Taxonomy" id="405444"/>
    <lineage>
        <taxon>Bacteria</taxon>
        <taxon>Pseudomonadati</taxon>
        <taxon>Pseudomonadota</taxon>
        <taxon>Gammaproteobacteria</taxon>
        <taxon>Lysobacterales</taxon>
        <taxon>Lysobacteraceae</taxon>
        <taxon>Stenotrophomonas</taxon>
    </lineage>
</organism>
<evidence type="ECO:0000259" key="3">
    <source>
        <dbReference type="PROSITE" id="PS51186"/>
    </source>
</evidence>
<dbReference type="InterPro" id="IPR050832">
    <property type="entry name" value="Bact_Acetyltransf"/>
</dbReference>
<protein>
    <recommendedName>
        <fullName evidence="3">N-acetyltransferase domain-containing protein</fullName>
    </recommendedName>
</protein>
<dbReference type="PANTHER" id="PTHR43877:SF2">
    <property type="entry name" value="AMINOALKYLPHOSPHONATE N-ACETYLTRANSFERASE-RELATED"/>
    <property type="match status" value="1"/>
</dbReference>
<sequence>MEISSLANHSSAVGTVANWHYEAWGREDGISREVLHRSLTQSLAGESFPYTYLALMDGQPIGSAQLKLREMKEFPALTHWLGSVYVAESARGAGVAQALVSHVAAEARHHGVEKLYLQTEDLFGGLYSRCGWVALTQAKSHGREVLIMERRLGPHS</sequence>
<dbReference type="CDD" id="cd04301">
    <property type="entry name" value="NAT_SF"/>
    <property type="match status" value="1"/>
</dbReference>
<feature type="domain" description="N-acetyltransferase" evidence="3">
    <location>
        <begin position="1"/>
        <end position="153"/>
    </location>
</feature>
<name>A0A0R0CII1_9GAMM</name>
<comment type="caution">
    <text evidence="4">The sequence shown here is derived from an EMBL/GenBank/DDBJ whole genome shotgun (WGS) entry which is preliminary data.</text>
</comment>
<dbReference type="Proteomes" id="UP000050864">
    <property type="component" value="Unassembled WGS sequence"/>
</dbReference>
<dbReference type="Pfam" id="PF00583">
    <property type="entry name" value="Acetyltransf_1"/>
    <property type="match status" value="1"/>
</dbReference>
<dbReference type="InterPro" id="IPR016181">
    <property type="entry name" value="Acyl_CoA_acyltransferase"/>
</dbReference>
<dbReference type="STRING" id="405444.ABB26_02425"/>